<evidence type="ECO:0000259" key="3">
    <source>
        <dbReference type="PROSITE" id="PS50093"/>
    </source>
</evidence>
<dbReference type="InterPro" id="IPR022409">
    <property type="entry name" value="PKD/Chitinase_dom"/>
</dbReference>
<sequence length="442" mass="46528">MTFCKKHLSVLLAAAAALSLSSCDSKKDADTPAPTPKPTAAFTYTGGACQTGCPVTFQNTSKNATTYTWNFGDNTTGTQADAQVTHSFAQPGFYRVKLTAQSAAGTDTTSQRVSVGCGGVVPVTASISTATTWTACNVYYLNSGIMVSNTLTIEPGTVVKFGPNAALALTGNGRFVAKGTAAAPIYFTSYHDDAHGGDSNANGAATGPARKDWRYMDLNATTGSQFAYCQFMYGGNGGNTLFCDGGAASITNCTFAHNGDDVSVITTAALNAHSAQAGTVIQNNTFFDNVRPLSITSNIDLDDSNTFHNPANATEKNQYQGIVTEWNNNVSKPNVGWDETELAYVNISNIDIARGKTLRLGNNVTLKFTSGREVTLRDGPSQLLNATGPGVTFTSFKDDSRGGDSNGNGTLNSPVKGDWSGIYHDTLPGAWMGWANLYFATH</sequence>
<dbReference type="InterPro" id="IPR000601">
    <property type="entry name" value="PKD_dom"/>
</dbReference>
<dbReference type="InterPro" id="IPR013783">
    <property type="entry name" value="Ig-like_fold"/>
</dbReference>
<feature type="signal peptide" evidence="2">
    <location>
        <begin position="1"/>
        <end position="26"/>
    </location>
</feature>
<feature type="chain" id="PRO_5037138442" evidence="2">
    <location>
        <begin position="27"/>
        <end position="442"/>
    </location>
</feature>
<dbReference type="SUPFAM" id="SSF49299">
    <property type="entry name" value="PKD domain"/>
    <property type="match status" value="1"/>
</dbReference>
<gene>
    <name evidence="4" type="ORF">I2I01_09810</name>
</gene>
<evidence type="ECO:0000256" key="2">
    <source>
        <dbReference type="SAM" id="SignalP"/>
    </source>
</evidence>
<dbReference type="PROSITE" id="PS51257">
    <property type="entry name" value="PROKAR_LIPOPROTEIN"/>
    <property type="match status" value="1"/>
</dbReference>
<dbReference type="PROSITE" id="PS50093">
    <property type="entry name" value="PKD"/>
    <property type="match status" value="1"/>
</dbReference>
<dbReference type="Proteomes" id="UP000645610">
    <property type="component" value="Unassembled WGS sequence"/>
</dbReference>
<dbReference type="AlphaFoldDB" id="A0A931FMR6"/>
<feature type="region of interest" description="Disordered" evidence="1">
    <location>
        <begin position="395"/>
        <end position="414"/>
    </location>
</feature>
<dbReference type="EMBL" id="JADQDP010000002">
    <property type="protein sequence ID" value="MBF9141929.1"/>
    <property type="molecule type" value="Genomic_DNA"/>
</dbReference>
<name>A0A931FMR6_9BACT</name>
<proteinExistence type="predicted"/>
<comment type="caution">
    <text evidence="4">The sequence shown here is derived from an EMBL/GenBank/DDBJ whole genome shotgun (WGS) entry which is preliminary data.</text>
</comment>
<dbReference type="InterPro" id="IPR035986">
    <property type="entry name" value="PKD_dom_sf"/>
</dbReference>
<keyword evidence="5" id="KW-1185">Reference proteome</keyword>
<dbReference type="CDD" id="cd00146">
    <property type="entry name" value="PKD"/>
    <property type="match status" value="1"/>
</dbReference>
<accession>A0A931FMR6</accession>
<keyword evidence="2" id="KW-0732">Signal</keyword>
<reference evidence="4 5" key="1">
    <citation type="submission" date="2020-11" db="EMBL/GenBank/DDBJ databases">
        <authorList>
            <person name="Kim M.K."/>
        </authorList>
    </citation>
    <scope>NUCLEOTIDE SEQUENCE [LARGE SCALE GENOMIC DNA]</scope>
    <source>
        <strain evidence="4 5">BT439</strain>
    </source>
</reference>
<evidence type="ECO:0000313" key="4">
    <source>
        <dbReference type="EMBL" id="MBF9141929.1"/>
    </source>
</evidence>
<organism evidence="4 5">
    <name type="scientific">Hymenobacter properus</name>
    <dbReference type="NCBI Taxonomy" id="2791026"/>
    <lineage>
        <taxon>Bacteria</taxon>
        <taxon>Pseudomonadati</taxon>
        <taxon>Bacteroidota</taxon>
        <taxon>Cytophagia</taxon>
        <taxon>Cytophagales</taxon>
        <taxon>Hymenobacteraceae</taxon>
        <taxon>Hymenobacter</taxon>
    </lineage>
</organism>
<protein>
    <submittedName>
        <fullName evidence="4">PKD domain-containing protein</fullName>
    </submittedName>
</protein>
<dbReference type="Pfam" id="PF18911">
    <property type="entry name" value="PKD_4"/>
    <property type="match status" value="1"/>
</dbReference>
<dbReference type="SMART" id="SM00089">
    <property type="entry name" value="PKD"/>
    <property type="match status" value="1"/>
</dbReference>
<evidence type="ECO:0000256" key="1">
    <source>
        <dbReference type="SAM" id="MobiDB-lite"/>
    </source>
</evidence>
<dbReference type="RefSeq" id="WP_196286262.1">
    <property type="nucleotide sequence ID" value="NZ_JADQDP010000002.1"/>
</dbReference>
<feature type="domain" description="PKD" evidence="3">
    <location>
        <begin position="61"/>
        <end position="115"/>
    </location>
</feature>
<evidence type="ECO:0000313" key="5">
    <source>
        <dbReference type="Proteomes" id="UP000645610"/>
    </source>
</evidence>
<dbReference type="Gene3D" id="2.60.40.10">
    <property type="entry name" value="Immunoglobulins"/>
    <property type="match status" value="1"/>
</dbReference>